<dbReference type="GO" id="GO:0005768">
    <property type="term" value="C:endosome"/>
    <property type="evidence" value="ECO:0007669"/>
    <property type="project" value="EnsemblFungi"/>
</dbReference>
<dbReference type="SMART" id="SM00320">
    <property type="entry name" value="WD40"/>
    <property type="match status" value="2"/>
</dbReference>
<evidence type="ECO:0000256" key="2">
    <source>
        <dbReference type="ARBA" id="ARBA00022737"/>
    </source>
</evidence>
<organism evidence="5 6">
    <name type="scientific">Henningerozyma blattae (strain ATCC 34711 / CBS 6284 / DSM 70876 / NBRC 10599 / NRRL Y-10934 / UCD 77-7)</name>
    <name type="common">Yeast</name>
    <name type="synonym">Tetrapisispora blattae</name>
    <dbReference type="NCBI Taxonomy" id="1071380"/>
    <lineage>
        <taxon>Eukaryota</taxon>
        <taxon>Fungi</taxon>
        <taxon>Dikarya</taxon>
        <taxon>Ascomycota</taxon>
        <taxon>Saccharomycotina</taxon>
        <taxon>Saccharomycetes</taxon>
        <taxon>Saccharomycetales</taxon>
        <taxon>Saccharomycetaceae</taxon>
        <taxon>Henningerozyma</taxon>
    </lineage>
</organism>
<sequence length="648" mass="71950">MAPSNYNNDLLINFMDFNQSGSCISLGTTKDFRLFNIDPFQRFEFNDFSSRANDSSSIDKDFIINKNYGIVEMLYTTSLLVLVGSGGSTTTNNTNFNSQSDNCDTDMESNLNGQYSSSSTSLSPRCLRILNVKNFNIIGDLTFPNTILSIKMNHSNLIVLLRDKIYIYNIKTLNLIHIIELQSNNNNLISITYSDEQGQEQDLSTDSEFKSKNLNYLVYPSPPKVVNSDIKSNLTTNDLIIPNDISTSSDNSSSPSLLAPSYSSDNNTINNSNINPNTNTVNNNNNTNNNDEISNQGDVILFNLNTLQPIMVIEAHKGEIAALTLSNDGKLLATASKKGTIIRVFSTDSGSKLYQFRRGTYPTQIYSISFSHDNKFISVTCSSKTVHIFKLEHSRSHSQSKDSGEDSNEILDNNTTNNSIHSENSTAGEDIMVLEKNKPYVDNSRKTVGRLIRQSSQQLSRQAAQTLGNIFPIKVKSLLEPSRHFASLKIPNENNNSNNNNSNNNNSYNTALRGNSAATTSTYDNTSEVYDNESMNNDNNNNMNSGNSESLQVKCITTIGTLKDINIKHFPELFDIKNAGVNNPNQSSKITTDDVQMNNENTSAEKDPIIKVLPIRVVSSNGYLYNYVMDPERGGDCLLISKYSLLSD</sequence>
<dbReference type="GO" id="GO:0170071">
    <property type="term" value="C:CROP complex"/>
    <property type="evidence" value="ECO:0007669"/>
    <property type="project" value="EnsemblFungi"/>
</dbReference>
<dbReference type="GO" id="GO:0070772">
    <property type="term" value="C:PAS complex"/>
    <property type="evidence" value="ECO:0007669"/>
    <property type="project" value="EnsemblFungi"/>
</dbReference>
<dbReference type="STRING" id="1071380.I2H3N5"/>
<dbReference type="GO" id="GO:0034727">
    <property type="term" value="P:piecemeal microautophagy of the nucleus"/>
    <property type="evidence" value="ECO:0007669"/>
    <property type="project" value="EnsemblFungi"/>
</dbReference>
<feature type="region of interest" description="Disordered" evidence="4">
    <location>
        <begin position="93"/>
        <end position="116"/>
    </location>
</feature>
<feature type="compositionally biased region" description="Low complexity" evidence="4">
    <location>
        <begin position="492"/>
        <end position="509"/>
    </location>
</feature>
<evidence type="ECO:0000256" key="1">
    <source>
        <dbReference type="ARBA" id="ARBA00022574"/>
    </source>
</evidence>
<dbReference type="InterPro" id="IPR048720">
    <property type="entry name" value="PROPPIN"/>
</dbReference>
<dbReference type="GeneID" id="14496023"/>
<dbReference type="GO" id="GO:0061908">
    <property type="term" value="C:phagophore"/>
    <property type="evidence" value="ECO:0007669"/>
    <property type="project" value="EnsemblFungi"/>
</dbReference>
<dbReference type="AlphaFoldDB" id="I2H3N5"/>
<dbReference type="GO" id="GO:0080025">
    <property type="term" value="F:phosphatidylinositol-3,5-bisphosphate binding"/>
    <property type="evidence" value="ECO:0007669"/>
    <property type="project" value="EnsemblFungi"/>
</dbReference>
<dbReference type="GO" id="GO:0005829">
    <property type="term" value="C:cytosol"/>
    <property type="evidence" value="ECO:0007669"/>
    <property type="project" value="EnsemblFungi"/>
</dbReference>
<accession>I2H3N5</accession>
<dbReference type="GO" id="GO:0000329">
    <property type="term" value="C:fungal-type vacuole membrane"/>
    <property type="evidence" value="ECO:0007669"/>
    <property type="project" value="EnsemblFungi"/>
</dbReference>
<feature type="region of interest" description="Disordered" evidence="4">
    <location>
        <begin position="393"/>
        <end position="429"/>
    </location>
</feature>
<dbReference type="PANTHER" id="PTHR11227">
    <property type="entry name" value="WD-REPEAT PROTEIN INTERACTING WITH PHOSPHOINOSIDES WIPI -RELATED"/>
    <property type="match status" value="1"/>
</dbReference>
<dbReference type="InterPro" id="IPR036322">
    <property type="entry name" value="WD40_repeat_dom_sf"/>
</dbReference>
<dbReference type="Gene3D" id="2.130.10.10">
    <property type="entry name" value="YVTN repeat-like/Quinoprotein amine dehydrogenase"/>
    <property type="match status" value="1"/>
</dbReference>
<feature type="region of interest" description="Disordered" evidence="4">
    <location>
        <begin position="244"/>
        <end position="291"/>
    </location>
</feature>
<evidence type="ECO:0000256" key="3">
    <source>
        <dbReference type="ARBA" id="ARBA00025740"/>
    </source>
</evidence>
<dbReference type="RefSeq" id="XP_004180506.1">
    <property type="nucleotide sequence ID" value="XM_004180458.1"/>
</dbReference>
<dbReference type="InParanoid" id="I2H3N5"/>
<feature type="compositionally biased region" description="Polar residues" evidence="4">
    <location>
        <begin position="96"/>
        <end position="115"/>
    </location>
</feature>
<gene>
    <name evidence="5" type="primary">TBLA0D04920</name>
    <name evidence="5" type="ORF">TBLA_0D04920</name>
</gene>
<dbReference type="GO" id="GO:0032266">
    <property type="term" value="F:phosphatidylinositol-3-phosphate binding"/>
    <property type="evidence" value="ECO:0007669"/>
    <property type="project" value="EnsemblFungi"/>
</dbReference>
<reference evidence="5 6" key="1">
    <citation type="journal article" date="2011" name="Proc. Natl. Acad. Sci. U.S.A.">
        <title>Evolutionary erosion of yeast sex chromosomes by mating-type switching accidents.</title>
        <authorList>
            <person name="Gordon J.L."/>
            <person name="Armisen D."/>
            <person name="Proux-Wera E."/>
            <person name="Oheigeartaigh S.S."/>
            <person name="Byrne K.P."/>
            <person name="Wolfe K.H."/>
        </authorList>
    </citation>
    <scope>NUCLEOTIDE SEQUENCE [LARGE SCALE GENOMIC DNA]</scope>
    <source>
        <strain evidence="6">ATCC 34711 / CBS 6284 / DSM 70876 / NBRC 10599 / NRRL Y-10934 / UCD 77-7</strain>
    </source>
</reference>
<feature type="compositionally biased region" description="Basic and acidic residues" evidence="4">
    <location>
        <begin position="393"/>
        <end position="404"/>
    </location>
</feature>
<dbReference type="Proteomes" id="UP000002866">
    <property type="component" value="Chromosome 4"/>
</dbReference>
<dbReference type="InterPro" id="IPR001680">
    <property type="entry name" value="WD40_rpt"/>
</dbReference>
<keyword evidence="1" id="KW-0853">WD repeat</keyword>
<protein>
    <recommendedName>
        <fullName evidence="7">Autophagy-related protein 18</fullName>
    </recommendedName>
</protein>
<dbReference type="EMBL" id="HE806319">
    <property type="protein sequence ID" value="CCH60987.1"/>
    <property type="molecule type" value="Genomic_DNA"/>
</dbReference>
<evidence type="ECO:0008006" key="7">
    <source>
        <dbReference type="Google" id="ProtNLM"/>
    </source>
</evidence>
<dbReference type="KEGG" id="tbl:TBLA_0D04920"/>
<dbReference type="OrthoDB" id="1667587at2759"/>
<proteinExistence type="inferred from homology"/>
<dbReference type="GO" id="GO:0044090">
    <property type="term" value="P:positive regulation of vacuole organization"/>
    <property type="evidence" value="ECO:0007669"/>
    <property type="project" value="EnsemblFungi"/>
</dbReference>
<dbReference type="InterPro" id="IPR015943">
    <property type="entry name" value="WD40/YVTN_repeat-like_dom_sf"/>
</dbReference>
<dbReference type="SUPFAM" id="SSF50978">
    <property type="entry name" value="WD40 repeat-like"/>
    <property type="match status" value="1"/>
</dbReference>
<feature type="compositionally biased region" description="Polar residues" evidence="4">
    <location>
        <begin position="410"/>
        <end position="427"/>
    </location>
</feature>
<dbReference type="GO" id="GO:0032258">
    <property type="term" value="P:cytoplasm to vacuole targeting by the Cvt pathway"/>
    <property type="evidence" value="ECO:0007669"/>
    <property type="project" value="EnsemblFungi"/>
</dbReference>
<evidence type="ECO:0000256" key="4">
    <source>
        <dbReference type="SAM" id="MobiDB-lite"/>
    </source>
</evidence>
<dbReference type="GO" id="GO:0045324">
    <property type="term" value="P:late endosome to vacuole transport"/>
    <property type="evidence" value="ECO:0007669"/>
    <property type="project" value="EnsemblFungi"/>
</dbReference>
<feature type="region of interest" description="Disordered" evidence="4">
    <location>
        <begin position="489"/>
        <end position="513"/>
    </location>
</feature>
<dbReference type="GO" id="GO:0043130">
    <property type="term" value="F:ubiquitin binding"/>
    <property type="evidence" value="ECO:0007669"/>
    <property type="project" value="EnsemblFungi"/>
</dbReference>
<evidence type="ECO:0000313" key="5">
    <source>
        <dbReference type="EMBL" id="CCH60987.1"/>
    </source>
</evidence>
<evidence type="ECO:0000313" key="6">
    <source>
        <dbReference type="Proteomes" id="UP000002866"/>
    </source>
</evidence>
<dbReference type="GO" id="GO:0006624">
    <property type="term" value="P:vacuolar protein processing"/>
    <property type="evidence" value="ECO:0007669"/>
    <property type="project" value="EnsemblFungi"/>
</dbReference>
<dbReference type="HOGENOM" id="CLU_025895_5_2_1"/>
<name>I2H3N5_HENB6</name>
<dbReference type="FunCoup" id="I2H3N5">
    <property type="interactions" value="597"/>
</dbReference>
<comment type="similarity">
    <text evidence="3">Belongs to the WD repeat PROPPIN family.</text>
</comment>
<dbReference type="GO" id="GO:0034045">
    <property type="term" value="C:phagophore assembly site membrane"/>
    <property type="evidence" value="ECO:0007669"/>
    <property type="project" value="EnsemblFungi"/>
</dbReference>
<keyword evidence="6" id="KW-1185">Reference proteome</keyword>
<dbReference type="Pfam" id="PF21032">
    <property type="entry name" value="PROPPIN"/>
    <property type="match status" value="1"/>
</dbReference>
<keyword evidence="2" id="KW-0677">Repeat</keyword>
<dbReference type="GO" id="GO:0000425">
    <property type="term" value="P:pexophagy"/>
    <property type="evidence" value="ECO:0007669"/>
    <property type="project" value="EnsemblFungi"/>
</dbReference>
<dbReference type="GO" id="GO:0070273">
    <property type="term" value="F:phosphatidylinositol-4-phosphate binding"/>
    <property type="evidence" value="ECO:0007669"/>
    <property type="project" value="EnsemblFungi"/>
</dbReference>
<dbReference type="eggNOG" id="KOG2110">
    <property type="taxonomic scope" value="Eukaryota"/>
</dbReference>